<sequence>SFRAAPILTPISLNQSGQRRNTSVQKDSLNALRISFRSIVTSSDSVAVTANLSARSLPLTPAFPGTKMVISLITVRYIKKKL</sequence>
<feature type="non-terminal residue" evidence="1">
    <location>
        <position position="1"/>
    </location>
</feature>
<gene>
    <name evidence="1" type="primary">ORF139194</name>
</gene>
<accession>A0A0B7AUY4</accession>
<organism evidence="1">
    <name type="scientific">Arion vulgaris</name>
    <dbReference type="NCBI Taxonomy" id="1028688"/>
    <lineage>
        <taxon>Eukaryota</taxon>
        <taxon>Metazoa</taxon>
        <taxon>Spiralia</taxon>
        <taxon>Lophotrochozoa</taxon>
        <taxon>Mollusca</taxon>
        <taxon>Gastropoda</taxon>
        <taxon>Heterobranchia</taxon>
        <taxon>Euthyneura</taxon>
        <taxon>Panpulmonata</taxon>
        <taxon>Eupulmonata</taxon>
        <taxon>Stylommatophora</taxon>
        <taxon>Helicina</taxon>
        <taxon>Arionoidea</taxon>
        <taxon>Arionidae</taxon>
        <taxon>Arion</taxon>
    </lineage>
</organism>
<name>A0A0B7AUY4_9EUPU</name>
<dbReference type="AlphaFoldDB" id="A0A0B7AUY4"/>
<dbReference type="EMBL" id="HACG01036961">
    <property type="protein sequence ID" value="CEK83826.1"/>
    <property type="molecule type" value="Transcribed_RNA"/>
</dbReference>
<evidence type="ECO:0000313" key="1">
    <source>
        <dbReference type="EMBL" id="CEK83826.1"/>
    </source>
</evidence>
<proteinExistence type="predicted"/>
<reference evidence="1" key="1">
    <citation type="submission" date="2014-12" db="EMBL/GenBank/DDBJ databases">
        <title>Insight into the proteome of Arion vulgaris.</title>
        <authorList>
            <person name="Aradska J."/>
            <person name="Bulat T."/>
            <person name="Smidak R."/>
            <person name="Sarate P."/>
            <person name="Gangsoo J."/>
            <person name="Sialana F."/>
            <person name="Bilban M."/>
            <person name="Lubec G."/>
        </authorList>
    </citation>
    <scope>NUCLEOTIDE SEQUENCE</scope>
    <source>
        <tissue evidence="1">Skin</tissue>
    </source>
</reference>
<protein>
    <submittedName>
        <fullName evidence="1">Uncharacterized protein</fullName>
    </submittedName>
</protein>